<dbReference type="EMBL" id="CAJVQC010102239">
    <property type="protein sequence ID" value="CAG8831798.1"/>
    <property type="molecule type" value="Genomic_DNA"/>
</dbReference>
<organism evidence="1 2">
    <name type="scientific">Racocetra persica</name>
    <dbReference type="NCBI Taxonomy" id="160502"/>
    <lineage>
        <taxon>Eukaryota</taxon>
        <taxon>Fungi</taxon>
        <taxon>Fungi incertae sedis</taxon>
        <taxon>Mucoromycota</taxon>
        <taxon>Glomeromycotina</taxon>
        <taxon>Glomeromycetes</taxon>
        <taxon>Diversisporales</taxon>
        <taxon>Gigasporaceae</taxon>
        <taxon>Racocetra</taxon>
    </lineage>
</organism>
<evidence type="ECO:0000313" key="1">
    <source>
        <dbReference type="EMBL" id="CAG8831798.1"/>
    </source>
</evidence>
<evidence type="ECO:0000313" key="2">
    <source>
        <dbReference type="Proteomes" id="UP000789920"/>
    </source>
</evidence>
<sequence length="326" mass="36473">NGQVQDSIIGSYELTRNIVKIDKYHAMALFANTGLDPPRFDQHSSDYLFTGREIVSMLFSETPINYERAPSSFNDLYAPYIQYDPTEVLTVIKDGQMLRGVLDKKSVGAKATGGIFHLIGREYGSQKALDMIFALQQIVLQFIIYRGFTVGPVDLLTSSSASSKLQELVASALLESRIITDRLIGGEIIPPIGYTVHEYYEKLQINALKVDEQEMLRVILGSISPNSNGFFRMIASGAKGNNPNLIHVVGNIGQTAINGERIREQFAFRRTMPYFPRFSTDPSAYGFVEHSYMDGMTLPEFFFQGMNGRYDLINKALSTATTGYFM</sequence>
<accession>A0ACA9SAC7</accession>
<protein>
    <submittedName>
        <fullName evidence="1">23600_t:CDS:1</fullName>
    </submittedName>
</protein>
<feature type="non-terminal residue" evidence="1">
    <location>
        <position position="1"/>
    </location>
</feature>
<comment type="caution">
    <text evidence="1">The sequence shown here is derived from an EMBL/GenBank/DDBJ whole genome shotgun (WGS) entry which is preliminary data.</text>
</comment>
<name>A0ACA9SAC7_9GLOM</name>
<dbReference type="Proteomes" id="UP000789920">
    <property type="component" value="Unassembled WGS sequence"/>
</dbReference>
<reference evidence="1" key="1">
    <citation type="submission" date="2021-06" db="EMBL/GenBank/DDBJ databases">
        <authorList>
            <person name="Kallberg Y."/>
            <person name="Tangrot J."/>
            <person name="Rosling A."/>
        </authorList>
    </citation>
    <scope>NUCLEOTIDE SEQUENCE</scope>
    <source>
        <strain evidence="1">MA461A</strain>
    </source>
</reference>
<feature type="non-terminal residue" evidence="1">
    <location>
        <position position="326"/>
    </location>
</feature>
<keyword evidence="2" id="KW-1185">Reference proteome</keyword>
<proteinExistence type="predicted"/>
<gene>
    <name evidence="1" type="ORF">RPERSI_LOCUS28267</name>
</gene>